<gene>
    <name evidence="7" type="ORF">D0544_08975</name>
</gene>
<reference evidence="7 8" key="2">
    <citation type="submission" date="2018-12" db="EMBL/GenBank/DDBJ databases">
        <title>Simiduia agarivorans gen. nov., sp. nov., a marine, agarolytic bacterium isolated from shallow coastal water from Keelung, Taiwan.</title>
        <authorList>
            <person name="Shieh W.Y."/>
        </authorList>
    </citation>
    <scope>NUCLEOTIDE SEQUENCE [LARGE SCALE GENOMIC DNA]</scope>
    <source>
        <strain evidence="7 8">GTF-13</strain>
    </source>
</reference>
<dbReference type="InterPro" id="IPR002129">
    <property type="entry name" value="PyrdxlP-dep_de-COase"/>
</dbReference>
<dbReference type="RefSeq" id="WP_125015606.1">
    <property type="nucleotide sequence ID" value="NZ_QWEZ01000001.1"/>
</dbReference>
<dbReference type="InterPro" id="IPR015421">
    <property type="entry name" value="PyrdxlP-dep_Trfase_major"/>
</dbReference>
<dbReference type="EMBL" id="QWEZ01000001">
    <property type="protein sequence ID" value="RRJ85180.1"/>
    <property type="molecule type" value="Genomic_DNA"/>
</dbReference>
<evidence type="ECO:0000256" key="3">
    <source>
        <dbReference type="ARBA" id="ARBA00022898"/>
    </source>
</evidence>
<accession>A0A3P3VRC5</accession>
<sequence length="492" mass="53360">MDRELAETGHLQALLSQLGAALDNYLNFTHPDALQSGVDWKRQLDRPLPERGEGIEAVNRALIDTLVAHASAIPNPGFSGYITTGGVTASTLALTAASVSSPQRYMLTAFNFVEELSLEWLSQMLGIGHLKGVYSSGGSVANLVALGGARQQAFEGIGIDPASEGMTGRGGQRPACLYASDQCHHTIQRAAGVLGLGRRSVRIIPSDGSGRMRVEALERALAEDRAEGRLPVAIVANAGTTNTGAIDPLRAMGELARAQGVWFHVDGAYGLPGILDPRKSVLYDGLELADSVIVDPHKWLGASVGVAATFVRDRDILMRAFTQEPADYLEGSMQRDEPERFDHSLDSFGIPYFDFGVELSAPCRGVVVWSMIREIGVEGFRQRIVRHNDMALELAEIARAHPQLELLLEPTLSICCFRFVDERIDDLNAFNQMLLRQLVRENRFMPTSTRVGEALAIRPCYIGARHAPEQVAGLVDEVVRLGNLLLQAGDSG</sequence>
<dbReference type="Gene3D" id="3.40.640.10">
    <property type="entry name" value="Type I PLP-dependent aspartate aminotransferase-like (Major domain)"/>
    <property type="match status" value="1"/>
</dbReference>
<evidence type="ECO:0000313" key="7">
    <source>
        <dbReference type="EMBL" id="RRJ85180.1"/>
    </source>
</evidence>
<protein>
    <submittedName>
        <fullName evidence="7">Pyridoxal-dependent decarboxylase</fullName>
    </submittedName>
</protein>
<dbReference type="GO" id="GO:0030170">
    <property type="term" value="F:pyridoxal phosphate binding"/>
    <property type="evidence" value="ECO:0007669"/>
    <property type="project" value="InterPro"/>
</dbReference>
<dbReference type="InterPro" id="IPR010977">
    <property type="entry name" value="Aromatic_deC"/>
</dbReference>
<dbReference type="GO" id="GO:0019752">
    <property type="term" value="P:carboxylic acid metabolic process"/>
    <property type="evidence" value="ECO:0007669"/>
    <property type="project" value="InterPro"/>
</dbReference>
<evidence type="ECO:0000256" key="1">
    <source>
        <dbReference type="ARBA" id="ARBA00001933"/>
    </source>
</evidence>
<evidence type="ECO:0000256" key="2">
    <source>
        <dbReference type="ARBA" id="ARBA00022793"/>
    </source>
</evidence>
<organism evidence="7 8">
    <name type="scientific">Aestuariirhabdus litorea</name>
    <dbReference type="NCBI Taxonomy" id="2528527"/>
    <lineage>
        <taxon>Bacteria</taxon>
        <taxon>Pseudomonadati</taxon>
        <taxon>Pseudomonadota</taxon>
        <taxon>Gammaproteobacteria</taxon>
        <taxon>Oceanospirillales</taxon>
        <taxon>Aestuariirhabdaceae</taxon>
        <taxon>Aestuariirhabdus</taxon>
    </lineage>
</organism>
<keyword evidence="8" id="KW-1185">Reference proteome</keyword>
<dbReference type="SUPFAM" id="SSF53383">
    <property type="entry name" value="PLP-dependent transferases"/>
    <property type="match status" value="1"/>
</dbReference>
<dbReference type="PANTHER" id="PTHR11999">
    <property type="entry name" value="GROUP II PYRIDOXAL-5-PHOSPHATE DECARBOXYLASE"/>
    <property type="match status" value="1"/>
</dbReference>
<evidence type="ECO:0000313" key="8">
    <source>
        <dbReference type="Proteomes" id="UP000280792"/>
    </source>
</evidence>
<dbReference type="InterPro" id="IPR015424">
    <property type="entry name" value="PyrdxlP-dep_Trfase"/>
</dbReference>
<proteinExistence type="inferred from homology"/>
<keyword evidence="2" id="KW-0210">Decarboxylase</keyword>
<comment type="cofactor">
    <cofactor evidence="1 5 6">
        <name>pyridoxal 5'-phosphate</name>
        <dbReference type="ChEBI" id="CHEBI:597326"/>
    </cofactor>
</comment>
<keyword evidence="4 6" id="KW-0456">Lyase</keyword>
<dbReference type="Gene3D" id="3.90.1150.170">
    <property type="match status" value="1"/>
</dbReference>
<evidence type="ECO:0000256" key="6">
    <source>
        <dbReference type="RuleBase" id="RU000382"/>
    </source>
</evidence>
<dbReference type="Proteomes" id="UP000280792">
    <property type="component" value="Unassembled WGS sequence"/>
</dbReference>
<evidence type="ECO:0000256" key="5">
    <source>
        <dbReference type="PIRSR" id="PIRSR602129-50"/>
    </source>
</evidence>
<dbReference type="Pfam" id="PF00282">
    <property type="entry name" value="Pyridoxal_deC"/>
    <property type="match status" value="1"/>
</dbReference>
<reference evidence="7 8" key="1">
    <citation type="submission" date="2018-08" db="EMBL/GenBank/DDBJ databases">
        <authorList>
            <person name="Khan S.A."/>
        </authorList>
    </citation>
    <scope>NUCLEOTIDE SEQUENCE [LARGE SCALE GENOMIC DNA]</scope>
    <source>
        <strain evidence="7 8">GTF-13</strain>
    </source>
</reference>
<dbReference type="PANTHER" id="PTHR11999:SF70">
    <property type="entry name" value="MIP05841P"/>
    <property type="match status" value="1"/>
</dbReference>
<dbReference type="GO" id="GO:0016831">
    <property type="term" value="F:carboxy-lyase activity"/>
    <property type="evidence" value="ECO:0007669"/>
    <property type="project" value="UniProtKB-KW"/>
</dbReference>
<comment type="similarity">
    <text evidence="6">Belongs to the group II decarboxylase family.</text>
</comment>
<keyword evidence="3 5" id="KW-0663">Pyridoxal phosphate</keyword>
<comment type="caution">
    <text evidence="7">The sequence shown here is derived from an EMBL/GenBank/DDBJ whole genome shotgun (WGS) entry which is preliminary data.</text>
</comment>
<evidence type="ECO:0000256" key="4">
    <source>
        <dbReference type="ARBA" id="ARBA00023239"/>
    </source>
</evidence>
<name>A0A3P3VRC5_9GAMM</name>
<feature type="modified residue" description="N6-(pyridoxal phosphate)lysine" evidence="5">
    <location>
        <position position="298"/>
    </location>
</feature>
<dbReference type="AlphaFoldDB" id="A0A3P3VRC5"/>